<evidence type="ECO:0000259" key="8">
    <source>
        <dbReference type="PROSITE" id="PS50928"/>
    </source>
</evidence>
<evidence type="ECO:0000256" key="3">
    <source>
        <dbReference type="ARBA" id="ARBA00022475"/>
    </source>
</evidence>
<dbReference type="PANTHER" id="PTHR30151">
    <property type="entry name" value="ALKANE SULFONATE ABC TRANSPORTER-RELATED, MEMBRANE SUBUNIT"/>
    <property type="match status" value="1"/>
</dbReference>
<dbReference type="SUPFAM" id="SSF161098">
    <property type="entry name" value="MetI-like"/>
    <property type="match status" value="1"/>
</dbReference>
<feature type="transmembrane region" description="Helical" evidence="7">
    <location>
        <begin position="226"/>
        <end position="247"/>
    </location>
</feature>
<comment type="caution">
    <text evidence="9">The sequence shown here is derived from an EMBL/GenBank/DDBJ whole genome shotgun (WGS) entry which is preliminary data.</text>
</comment>
<dbReference type="Gene3D" id="1.10.3720.10">
    <property type="entry name" value="MetI-like"/>
    <property type="match status" value="1"/>
</dbReference>
<evidence type="ECO:0000256" key="5">
    <source>
        <dbReference type="ARBA" id="ARBA00022989"/>
    </source>
</evidence>
<protein>
    <submittedName>
        <fullName evidence="9">ABC transporter permease subunit</fullName>
    </submittedName>
</protein>
<keyword evidence="6 7" id="KW-0472">Membrane</keyword>
<keyword evidence="3" id="KW-1003">Cell membrane</keyword>
<keyword evidence="4 7" id="KW-0812">Transmembrane</keyword>
<dbReference type="InterPro" id="IPR000515">
    <property type="entry name" value="MetI-like"/>
</dbReference>
<accession>A0A9D9D7B1</accession>
<evidence type="ECO:0000313" key="10">
    <source>
        <dbReference type="Proteomes" id="UP000823629"/>
    </source>
</evidence>
<evidence type="ECO:0000256" key="6">
    <source>
        <dbReference type="ARBA" id="ARBA00023136"/>
    </source>
</evidence>
<dbReference type="PROSITE" id="PS50928">
    <property type="entry name" value="ABC_TM1"/>
    <property type="match status" value="1"/>
</dbReference>
<comment type="similarity">
    <text evidence="7">Belongs to the binding-protein-dependent transport system permease family.</text>
</comment>
<feature type="transmembrane region" description="Helical" evidence="7">
    <location>
        <begin position="127"/>
        <end position="150"/>
    </location>
</feature>
<reference evidence="9" key="1">
    <citation type="submission" date="2020-10" db="EMBL/GenBank/DDBJ databases">
        <authorList>
            <person name="Gilroy R."/>
        </authorList>
    </citation>
    <scope>NUCLEOTIDE SEQUENCE</scope>
    <source>
        <strain evidence="9">1748</strain>
    </source>
</reference>
<dbReference type="GO" id="GO:0005886">
    <property type="term" value="C:plasma membrane"/>
    <property type="evidence" value="ECO:0007669"/>
    <property type="project" value="UniProtKB-SubCell"/>
</dbReference>
<organism evidence="9 10">
    <name type="scientific">Candidatus Scatoplasma merdavium</name>
    <dbReference type="NCBI Taxonomy" id="2840932"/>
    <lineage>
        <taxon>Bacteria</taxon>
        <taxon>Bacillati</taxon>
        <taxon>Bacillota</taxon>
        <taxon>Bacilli</taxon>
        <taxon>Bacillales</taxon>
        <taxon>Candidatus Scatoplasma</taxon>
    </lineage>
</organism>
<gene>
    <name evidence="9" type="ORF">IAC78_04275</name>
</gene>
<dbReference type="AlphaFoldDB" id="A0A9D9D7B1"/>
<name>A0A9D9D7B1_9BACL</name>
<evidence type="ECO:0000256" key="4">
    <source>
        <dbReference type="ARBA" id="ARBA00022692"/>
    </source>
</evidence>
<keyword evidence="5 7" id="KW-1133">Transmembrane helix</keyword>
<dbReference type="PANTHER" id="PTHR30151:SF0">
    <property type="entry name" value="ABC TRANSPORTER PERMEASE PROTEIN MJ0413-RELATED"/>
    <property type="match status" value="1"/>
</dbReference>
<dbReference type="EMBL" id="JADING010000124">
    <property type="protein sequence ID" value="MBO8414664.1"/>
    <property type="molecule type" value="Genomic_DNA"/>
</dbReference>
<feature type="transmembrane region" description="Helical" evidence="7">
    <location>
        <begin position="102"/>
        <end position="121"/>
    </location>
</feature>
<keyword evidence="2 7" id="KW-0813">Transport</keyword>
<dbReference type="Pfam" id="PF00528">
    <property type="entry name" value="BPD_transp_1"/>
    <property type="match status" value="1"/>
</dbReference>
<sequence>MKKTTLKTISKSAINTFIALGLIVLVYEACYLVFSKRSDVFPEFFHTLQLSISYLGDKEVVVSLGWSIYRVLISLLISSLLAYFLALISARYNFFKKTIGPLIYVISAIPVTAIVLILILFTKITCYIIVFLIVFPLVYKASLSSISNVYKNYGDLIKLDERNLMYINLKVVIPLSSKGFLTSVSQALGIALKGEIAGEIFMSANRFKGIGILIRNAFDTANIDRLFALTFLAIIFVGIFDLAIHLIKRAEAE</sequence>
<feature type="transmembrane region" description="Helical" evidence="7">
    <location>
        <begin position="68"/>
        <end position="90"/>
    </location>
</feature>
<evidence type="ECO:0000256" key="1">
    <source>
        <dbReference type="ARBA" id="ARBA00004651"/>
    </source>
</evidence>
<feature type="domain" description="ABC transmembrane type-1" evidence="8">
    <location>
        <begin position="64"/>
        <end position="248"/>
    </location>
</feature>
<dbReference type="GO" id="GO:0055085">
    <property type="term" value="P:transmembrane transport"/>
    <property type="evidence" value="ECO:0007669"/>
    <property type="project" value="InterPro"/>
</dbReference>
<dbReference type="Proteomes" id="UP000823629">
    <property type="component" value="Unassembled WGS sequence"/>
</dbReference>
<feature type="transmembrane region" description="Helical" evidence="7">
    <location>
        <begin position="12"/>
        <end position="34"/>
    </location>
</feature>
<evidence type="ECO:0000256" key="7">
    <source>
        <dbReference type="RuleBase" id="RU363032"/>
    </source>
</evidence>
<evidence type="ECO:0000256" key="2">
    <source>
        <dbReference type="ARBA" id="ARBA00022448"/>
    </source>
</evidence>
<reference evidence="9" key="2">
    <citation type="journal article" date="2021" name="PeerJ">
        <title>Extensive microbial diversity within the chicken gut microbiome revealed by metagenomics and culture.</title>
        <authorList>
            <person name="Gilroy R."/>
            <person name="Ravi A."/>
            <person name="Getino M."/>
            <person name="Pursley I."/>
            <person name="Horton D.L."/>
            <person name="Alikhan N.F."/>
            <person name="Baker D."/>
            <person name="Gharbi K."/>
            <person name="Hall N."/>
            <person name="Watson M."/>
            <person name="Adriaenssens E.M."/>
            <person name="Foster-Nyarko E."/>
            <person name="Jarju S."/>
            <person name="Secka A."/>
            <person name="Antonio M."/>
            <person name="Oren A."/>
            <person name="Chaudhuri R.R."/>
            <person name="La Ragione R."/>
            <person name="Hildebrand F."/>
            <person name="Pallen M.J."/>
        </authorList>
    </citation>
    <scope>NUCLEOTIDE SEQUENCE</scope>
    <source>
        <strain evidence="9">1748</strain>
    </source>
</reference>
<proteinExistence type="inferred from homology"/>
<evidence type="ECO:0000313" key="9">
    <source>
        <dbReference type="EMBL" id="MBO8414664.1"/>
    </source>
</evidence>
<dbReference type="InterPro" id="IPR035906">
    <property type="entry name" value="MetI-like_sf"/>
</dbReference>
<comment type="subcellular location">
    <subcellularLocation>
        <location evidence="1 7">Cell membrane</location>
        <topology evidence="1 7">Multi-pass membrane protein</topology>
    </subcellularLocation>
</comment>